<evidence type="ECO:0000313" key="2">
    <source>
        <dbReference type="EMBL" id="TQM85380.1"/>
    </source>
</evidence>
<keyword evidence="3" id="KW-1185">Reference proteome</keyword>
<sequence>MDDARRPSQWGRAKPGGTVEQAGRDIHHTTCTMNLLPARSELIARTRELSLDLLSRRGHHLARPFLRLLSCFGPAPIPVDVLDARLPASVPMWATITRASWPAAPTSP</sequence>
<accession>A0A543JRC0</accession>
<comment type="caution">
    <text evidence="2">The sequence shown here is derived from an EMBL/GenBank/DDBJ whole genome shotgun (WGS) entry which is preliminary data.</text>
</comment>
<protein>
    <submittedName>
        <fullName evidence="2">Uncharacterized protein</fullName>
    </submittedName>
</protein>
<gene>
    <name evidence="2" type="ORF">FHX81_7860</name>
</gene>
<feature type="region of interest" description="Disordered" evidence="1">
    <location>
        <begin position="1"/>
        <end position="26"/>
    </location>
</feature>
<dbReference type="RefSeq" id="WP_170232342.1">
    <property type="nucleotide sequence ID" value="NZ_VFPP01000001.1"/>
</dbReference>
<proteinExistence type="predicted"/>
<dbReference type="Proteomes" id="UP000316628">
    <property type="component" value="Unassembled WGS sequence"/>
</dbReference>
<dbReference type="EMBL" id="VFPP01000001">
    <property type="protein sequence ID" value="TQM85380.1"/>
    <property type="molecule type" value="Genomic_DNA"/>
</dbReference>
<evidence type="ECO:0000313" key="3">
    <source>
        <dbReference type="Proteomes" id="UP000316628"/>
    </source>
</evidence>
<reference evidence="2 3" key="1">
    <citation type="submission" date="2019-06" db="EMBL/GenBank/DDBJ databases">
        <title>Sequencing the genomes of 1000 actinobacteria strains.</title>
        <authorList>
            <person name="Klenk H.-P."/>
        </authorList>
    </citation>
    <scope>NUCLEOTIDE SEQUENCE [LARGE SCALE GENOMIC DNA]</scope>
    <source>
        <strain evidence="2 3">DSM 45456</strain>
    </source>
</reference>
<evidence type="ECO:0000256" key="1">
    <source>
        <dbReference type="SAM" id="MobiDB-lite"/>
    </source>
</evidence>
<organism evidence="2 3">
    <name type="scientific">Saccharothrix saharensis</name>
    <dbReference type="NCBI Taxonomy" id="571190"/>
    <lineage>
        <taxon>Bacteria</taxon>
        <taxon>Bacillati</taxon>
        <taxon>Actinomycetota</taxon>
        <taxon>Actinomycetes</taxon>
        <taxon>Pseudonocardiales</taxon>
        <taxon>Pseudonocardiaceae</taxon>
        <taxon>Saccharothrix</taxon>
    </lineage>
</organism>
<name>A0A543JRC0_9PSEU</name>
<dbReference type="AlphaFoldDB" id="A0A543JRC0"/>